<dbReference type="Proteomes" id="UP000619244">
    <property type="component" value="Unassembled WGS sequence"/>
</dbReference>
<comment type="caution">
    <text evidence="5">The sequence shown here is derived from an EMBL/GenBank/DDBJ whole genome shotgun (WGS) entry which is preliminary data.</text>
</comment>
<dbReference type="InterPro" id="IPR036594">
    <property type="entry name" value="Meth_synthase_dom"/>
</dbReference>
<evidence type="ECO:0000313" key="6">
    <source>
        <dbReference type="Proteomes" id="UP000619244"/>
    </source>
</evidence>
<dbReference type="GO" id="GO:0050667">
    <property type="term" value="P:homocysteine metabolic process"/>
    <property type="evidence" value="ECO:0007669"/>
    <property type="project" value="TreeGrafter"/>
</dbReference>
<keyword evidence="1" id="KW-0479">Metal-binding</keyword>
<dbReference type="PANTHER" id="PTHR45833:SF1">
    <property type="entry name" value="METHIONINE SYNTHASE"/>
    <property type="match status" value="1"/>
</dbReference>
<dbReference type="InterPro" id="IPR006158">
    <property type="entry name" value="Cobalamin-bd"/>
</dbReference>
<dbReference type="PROSITE" id="PS51332">
    <property type="entry name" value="B12_BINDING"/>
    <property type="match status" value="1"/>
</dbReference>
<proteinExistence type="predicted"/>
<evidence type="ECO:0000259" key="4">
    <source>
        <dbReference type="PROSITE" id="PS51332"/>
    </source>
</evidence>
<dbReference type="Gene3D" id="3.40.50.280">
    <property type="entry name" value="Cobalamin-binding domain"/>
    <property type="match status" value="1"/>
</dbReference>
<dbReference type="GO" id="GO:0046653">
    <property type="term" value="P:tetrahydrofolate metabolic process"/>
    <property type="evidence" value="ECO:0007669"/>
    <property type="project" value="TreeGrafter"/>
</dbReference>
<evidence type="ECO:0000313" key="5">
    <source>
        <dbReference type="EMBL" id="GGX75764.1"/>
    </source>
</evidence>
<dbReference type="InterPro" id="IPR003759">
    <property type="entry name" value="Cbl-bd_cap"/>
</dbReference>
<dbReference type="SUPFAM" id="SSF52242">
    <property type="entry name" value="Cobalamin (vitamin B12)-binding domain"/>
    <property type="match status" value="1"/>
</dbReference>
<evidence type="ECO:0000256" key="2">
    <source>
        <dbReference type="ARBA" id="ARBA00023285"/>
    </source>
</evidence>
<evidence type="ECO:0000256" key="1">
    <source>
        <dbReference type="ARBA" id="ARBA00022723"/>
    </source>
</evidence>
<dbReference type="EMBL" id="BMVU01000013">
    <property type="protein sequence ID" value="GGX75764.1"/>
    <property type="molecule type" value="Genomic_DNA"/>
</dbReference>
<dbReference type="Gene3D" id="1.10.1240.10">
    <property type="entry name" value="Methionine synthase domain"/>
    <property type="match status" value="1"/>
</dbReference>
<reference evidence="5" key="2">
    <citation type="submission" date="2020-09" db="EMBL/GenBank/DDBJ databases">
        <authorList>
            <person name="Sun Q."/>
            <person name="Ohkuma M."/>
        </authorList>
    </citation>
    <scope>NUCLEOTIDE SEQUENCE</scope>
    <source>
        <strain evidence="5">JCM 4790</strain>
    </source>
</reference>
<dbReference type="GO" id="GO:0031419">
    <property type="term" value="F:cobalamin binding"/>
    <property type="evidence" value="ECO:0007669"/>
    <property type="project" value="InterPro"/>
</dbReference>
<accession>A0A918NJP5</accession>
<dbReference type="GO" id="GO:0008705">
    <property type="term" value="F:methionine synthase activity"/>
    <property type="evidence" value="ECO:0007669"/>
    <property type="project" value="TreeGrafter"/>
</dbReference>
<dbReference type="Pfam" id="PF02607">
    <property type="entry name" value="B12-binding_2"/>
    <property type="match status" value="1"/>
</dbReference>
<feature type="domain" description="B12-binding" evidence="4">
    <location>
        <begin position="133"/>
        <end position="259"/>
    </location>
</feature>
<keyword evidence="2" id="KW-0170">Cobalt</keyword>
<dbReference type="InterPro" id="IPR050554">
    <property type="entry name" value="Met_Synthase/Corrinoid"/>
</dbReference>
<sequence>MHGMTTTPTTGRAPGYETTSEAGHGAPPEAGHGTTSDAGRGTPRDVWVERLWEAVSDGDEYAALDLAEEILDSGVDAESFLLDFVGAVQRRVGEEWAADRISVAQEHAATAVNERVVAALARHPAARPRTPGRGRIAVACVDGEWHALPARLVAEVLRLRGWQVDYLGAQVPTPHLIRHLHRTGPDVVALSGSLPTRLPTAHATITACQAASIPVIVGGAAFGPDGRYARLLGADHWAADARGAADHLAEHGLRTPRPAHAPLDDLPHLADQEYTLVSRSSPQLVRAVLAGMEERFPQLREYTDLQRQHTAEDIAHIVDFLAVALYVDDGELLTGFMTWTAEVLAARGVPHRSLLPALDLLSDRLTDFPRAAALLGRAHEAVRRVPAPPVPGPGKSA</sequence>
<gene>
    <name evidence="5" type="ORF">GCM10010358_32610</name>
</gene>
<keyword evidence="6" id="KW-1185">Reference proteome</keyword>
<feature type="compositionally biased region" description="Low complexity" evidence="3">
    <location>
        <begin position="21"/>
        <end position="33"/>
    </location>
</feature>
<evidence type="ECO:0000256" key="3">
    <source>
        <dbReference type="SAM" id="MobiDB-lite"/>
    </source>
</evidence>
<dbReference type="AlphaFoldDB" id="A0A918NJP5"/>
<dbReference type="InterPro" id="IPR036724">
    <property type="entry name" value="Cobalamin-bd_sf"/>
</dbReference>
<dbReference type="Pfam" id="PF02310">
    <property type="entry name" value="B12-binding"/>
    <property type="match status" value="1"/>
</dbReference>
<name>A0A918NJP5_9ACTN</name>
<organism evidence="5 6">
    <name type="scientific">Streptomyces minutiscleroticus</name>
    <dbReference type="NCBI Taxonomy" id="68238"/>
    <lineage>
        <taxon>Bacteria</taxon>
        <taxon>Bacillati</taxon>
        <taxon>Actinomycetota</taxon>
        <taxon>Actinomycetes</taxon>
        <taxon>Kitasatosporales</taxon>
        <taxon>Streptomycetaceae</taxon>
        <taxon>Streptomyces</taxon>
    </lineage>
</organism>
<protein>
    <submittedName>
        <fullName evidence="5">Cobalamin-binding protein</fullName>
    </submittedName>
</protein>
<feature type="region of interest" description="Disordered" evidence="3">
    <location>
        <begin position="1"/>
        <end position="42"/>
    </location>
</feature>
<dbReference type="PANTHER" id="PTHR45833">
    <property type="entry name" value="METHIONINE SYNTHASE"/>
    <property type="match status" value="1"/>
</dbReference>
<dbReference type="GO" id="GO:0005829">
    <property type="term" value="C:cytosol"/>
    <property type="evidence" value="ECO:0007669"/>
    <property type="project" value="TreeGrafter"/>
</dbReference>
<dbReference type="GO" id="GO:0046872">
    <property type="term" value="F:metal ion binding"/>
    <property type="evidence" value="ECO:0007669"/>
    <property type="project" value="UniProtKB-KW"/>
</dbReference>
<reference evidence="5" key="1">
    <citation type="journal article" date="2014" name="Int. J. Syst. Evol. Microbiol.">
        <title>Complete genome sequence of Corynebacterium casei LMG S-19264T (=DSM 44701T), isolated from a smear-ripened cheese.</title>
        <authorList>
            <consortium name="US DOE Joint Genome Institute (JGI-PGF)"/>
            <person name="Walter F."/>
            <person name="Albersmeier A."/>
            <person name="Kalinowski J."/>
            <person name="Ruckert C."/>
        </authorList>
    </citation>
    <scope>NUCLEOTIDE SEQUENCE</scope>
    <source>
        <strain evidence="5">JCM 4790</strain>
    </source>
</reference>
<feature type="compositionally biased region" description="Polar residues" evidence="3">
    <location>
        <begin position="1"/>
        <end position="10"/>
    </location>
</feature>